<accession>A0A239PJ32</accession>
<feature type="domain" description="GST N-terminal" evidence="2">
    <location>
        <begin position="1"/>
        <end position="83"/>
    </location>
</feature>
<evidence type="ECO:0000259" key="2">
    <source>
        <dbReference type="PROSITE" id="PS50404"/>
    </source>
</evidence>
<evidence type="ECO:0000313" key="4">
    <source>
        <dbReference type="EMBL" id="SNT67812.1"/>
    </source>
</evidence>
<dbReference type="SFLD" id="SFLDS00019">
    <property type="entry name" value="Glutathione_Transferase_(cytos"/>
    <property type="match status" value="1"/>
</dbReference>
<evidence type="ECO:0000313" key="5">
    <source>
        <dbReference type="Proteomes" id="UP000198346"/>
    </source>
</evidence>
<dbReference type="InterPro" id="IPR036282">
    <property type="entry name" value="Glutathione-S-Trfase_C_sf"/>
</dbReference>
<dbReference type="InterPro" id="IPR004046">
    <property type="entry name" value="GST_C"/>
</dbReference>
<dbReference type="SUPFAM" id="SSF52833">
    <property type="entry name" value="Thioredoxin-like"/>
    <property type="match status" value="1"/>
</dbReference>
<name>A0A239PJ32_9PROT</name>
<keyword evidence="4" id="KW-0808">Transferase</keyword>
<dbReference type="InterPro" id="IPR040079">
    <property type="entry name" value="Glutathione_S-Trfase"/>
</dbReference>
<dbReference type="Gene3D" id="1.20.1050.10">
    <property type="match status" value="1"/>
</dbReference>
<dbReference type="AlphaFoldDB" id="A0A239PJ32"/>
<dbReference type="PROSITE" id="PS50404">
    <property type="entry name" value="GST_NTER"/>
    <property type="match status" value="1"/>
</dbReference>
<dbReference type="SUPFAM" id="SSF47616">
    <property type="entry name" value="GST C-terminal domain-like"/>
    <property type="match status" value="1"/>
</dbReference>
<dbReference type="Proteomes" id="UP000198346">
    <property type="component" value="Unassembled WGS sequence"/>
</dbReference>
<dbReference type="GO" id="GO:0004364">
    <property type="term" value="F:glutathione transferase activity"/>
    <property type="evidence" value="ECO:0007669"/>
    <property type="project" value="TreeGrafter"/>
</dbReference>
<dbReference type="OrthoDB" id="9794721at2"/>
<dbReference type="GO" id="GO:0006749">
    <property type="term" value="P:glutathione metabolic process"/>
    <property type="evidence" value="ECO:0007669"/>
    <property type="project" value="TreeGrafter"/>
</dbReference>
<dbReference type="PANTHER" id="PTHR43969">
    <property type="entry name" value="GLUTATHIONE S TRANSFERASE D10, ISOFORM A-RELATED"/>
    <property type="match status" value="1"/>
</dbReference>
<organism evidence="4 5">
    <name type="scientific">Amphiplicatus metriothermophilus</name>
    <dbReference type="NCBI Taxonomy" id="1519374"/>
    <lineage>
        <taxon>Bacteria</taxon>
        <taxon>Pseudomonadati</taxon>
        <taxon>Pseudomonadota</taxon>
        <taxon>Alphaproteobacteria</taxon>
        <taxon>Parvularculales</taxon>
        <taxon>Parvularculaceae</taxon>
        <taxon>Amphiplicatus</taxon>
    </lineage>
</organism>
<dbReference type="PANTHER" id="PTHR43969:SF9">
    <property type="entry name" value="GLUTATHIONE S TRANSFERASE D10, ISOFORM A-RELATED"/>
    <property type="match status" value="1"/>
</dbReference>
<protein>
    <submittedName>
        <fullName evidence="4">Glutathione S-transferase</fullName>
    </submittedName>
</protein>
<reference evidence="4 5" key="1">
    <citation type="submission" date="2017-07" db="EMBL/GenBank/DDBJ databases">
        <authorList>
            <person name="Sun Z.S."/>
            <person name="Albrecht U."/>
            <person name="Echele G."/>
            <person name="Lee C.C."/>
        </authorList>
    </citation>
    <scope>NUCLEOTIDE SEQUENCE [LARGE SCALE GENOMIC DNA]</scope>
    <source>
        <strain evidence="4 5">CGMCC 1.12710</strain>
    </source>
</reference>
<sequence>MRTLLHMPFDPPSRMVRLVLAEKGLAARLVESPPWKDDPSLAAANPARSIPVLLDAPPTGGEIAVSPALAIAEYLEEAYPVSPLLPATSAGRAEVRRLVWWFEMKFEREVNAVLSRQRIDARLAGRLQYDRAAWLAGCEAMRWHLDYVSWLLENRAWLVGEKMTLADLAAAAHLSVNDYIGAVPWAEFPLVKDWYQSIKCRPAFRPLLAERVEGLPAPSHYADLDF</sequence>
<dbReference type="RefSeq" id="WP_089411425.1">
    <property type="nucleotide sequence ID" value="NZ_FZQA01000001.1"/>
</dbReference>
<evidence type="ECO:0000259" key="3">
    <source>
        <dbReference type="PROSITE" id="PS50405"/>
    </source>
</evidence>
<dbReference type="EMBL" id="FZQA01000001">
    <property type="protein sequence ID" value="SNT67812.1"/>
    <property type="molecule type" value="Genomic_DNA"/>
</dbReference>
<dbReference type="InterPro" id="IPR010987">
    <property type="entry name" value="Glutathione-S-Trfase_C-like"/>
</dbReference>
<feature type="domain" description="GST C-terminal" evidence="3">
    <location>
        <begin position="88"/>
        <end position="226"/>
    </location>
</feature>
<keyword evidence="5" id="KW-1185">Reference proteome</keyword>
<comment type="subunit">
    <text evidence="1">Homodimer.</text>
</comment>
<dbReference type="PROSITE" id="PS50405">
    <property type="entry name" value="GST_CTER"/>
    <property type="match status" value="1"/>
</dbReference>
<dbReference type="InterPro" id="IPR036249">
    <property type="entry name" value="Thioredoxin-like_sf"/>
</dbReference>
<dbReference type="Pfam" id="PF00043">
    <property type="entry name" value="GST_C"/>
    <property type="match status" value="1"/>
</dbReference>
<dbReference type="SFLD" id="SFLDG00358">
    <property type="entry name" value="Main_(cytGST)"/>
    <property type="match status" value="1"/>
</dbReference>
<dbReference type="Pfam" id="PF13417">
    <property type="entry name" value="GST_N_3"/>
    <property type="match status" value="1"/>
</dbReference>
<dbReference type="InterPro" id="IPR004045">
    <property type="entry name" value="Glutathione_S-Trfase_N"/>
</dbReference>
<dbReference type="Gene3D" id="3.40.30.10">
    <property type="entry name" value="Glutaredoxin"/>
    <property type="match status" value="1"/>
</dbReference>
<proteinExistence type="predicted"/>
<gene>
    <name evidence="4" type="ORF">SAMN06297382_0305</name>
</gene>
<evidence type="ECO:0000256" key="1">
    <source>
        <dbReference type="ARBA" id="ARBA00011738"/>
    </source>
</evidence>